<keyword evidence="12 14" id="KW-0961">Cell wall biogenesis/degradation</keyword>
<evidence type="ECO:0000256" key="11">
    <source>
        <dbReference type="ARBA" id="ARBA00023306"/>
    </source>
</evidence>
<dbReference type="UniPathway" id="UPA00219"/>
<evidence type="ECO:0000259" key="15">
    <source>
        <dbReference type="Pfam" id="PF01225"/>
    </source>
</evidence>
<keyword evidence="9 14" id="KW-0133">Cell shape</keyword>
<protein>
    <recommendedName>
        <fullName evidence="3 14">UDP-N-acetylmuramate--L-alanine ligase</fullName>
        <ecNumber evidence="3 14">6.3.2.8</ecNumber>
    </recommendedName>
    <alternativeName>
        <fullName evidence="14">UDP-N-acetylmuramoyl-L-alanine synthetase</fullName>
    </alternativeName>
</protein>
<dbReference type="InterPro" id="IPR004101">
    <property type="entry name" value="Mur_ligase_C"/>
</dbReference>
<dbReference type="Pfam" id="PF08245">
    <property type="entry name" value="Mur_ligase_M"/>
    <property type="match status" value="1"/>
</dbReference>
<feature type="domain" description="Mur ligase central" evidence="17">
    <location>
        <begin position="119"/>
        <end position="298"/>
    </location>
</feature>
<evidence type="ECO:0000259" key="16">
    <source>
        <dbReference type="Pfam" id="PF02875"/>
    </source>
</evidence>
<feature type="domain" description="Mur ligase N-terminal catalytic" evidence="15">
    <location>
        <begin position="17"/>
        <end position="113"/>
    </location>
</feature>
<dbReference type="GO" id="GO:0005524">
    <property type="term" value="F:ATP binding"/>
    <property type="evidence" value="ECO:0007669"/>
    <property type="project" value="UniProtKB-UniRule"/>
</dbReference>
<evidence type="ECO:0000256" key="7">
    <source>
        <dbReference type="ARBA" id="ARBA00022741"/>
    </source>
</evidence>
<evidence type="ECO:0000256" key="3">
    <source>
        <dbReference type="ARBA" id="ARBA00012211"/>
    </source>
</evidence>
<comment type="subcellular location">
    <subcellularLocation>
        <location evidence="1 14">Cytoplasm</location>
    </subcellularLocation>
</comment>
<evidence type="ECO:0000256" key="4">
    <source>
        <dbReference type="ARBA" id="ARBA00022490"/>
    </source>
</evidence>
<dbReference type="InterPro" id="IPR050061">
    <property type="entry name" value="MurCDEF_pg_biosynth"/>
</dbReference>
<evidence type="ECO:0000256" key="8">
    <source>
        <dbReference type="ARBA" id="ARBA00022840"/>
    </source>
</evidence>
<dbReference type="Gene3D" id="3.40.1190.10">
    <property type="entry name" value="Mur-like, catalytic domain"/>
    <property type="match status" value="1"/>
</dbReference>
<keyword evidence="6 14" id="KW-0132">Cell division</keyword>
<gene>
    <name evidence="14" type="primary">murC</name>
    <name evidence="18" type="ORF">NS354_04335</name>
</gene>
<evidence type="ECO:0000256" key="10">
    <source>
        <dbReference type="ARBA" id="ARBA00022984"/>
    </source>
</evidence>
<evidence type="ECO:0000256" key="5">
    <source>
        <dbReference type="ARBA" id="ARBA00022598"/>
    </source>
</evidence>
<dbReference type="InterPro" id="IPR036565">
    <property type="entry name" value="Mur-like_cat_sf"/>
</dbReference>
<keyword evidence="19" id="KW-1185">Reference proteome</keyword>
<dbReference type="Pfam" id="PF01225">
    <property type="entry name" value="Mur_ligase"/>
    <property type="match status" value="1"/>
</dbReference>
<evidence type="ECO:0000313" key="19">
    <source>
        <dbReference type="Proteomes" id="UP000070810"/>
    </source>
</evidence>
<feature type="domain" description="Mur ligase C-terminal" evidence="16">
    <location>
        <begin position="321"/>
        <end position="450"/>
    </location>
</feature>
<dbReference type="SUPFAM" id="SSF53623">
    <property type="entry name" value="MurD-like peptide ligases, catalytic domain"/>
    <property type="match status" value="1"/>
</dbReference>
<proteinExistence type="inferred from homology"/>
<dbReference type="SUPFAM" id="SSF53244">
    <property type="entry name" value="MurD-like peptide ligases, peptide-binding domain"/>
    <property type="match status" value="1"/>
</dbReference>
<evidence type="ECO:0000259" key="17">
    <source>
        <dbReference type="Pfam" id="PF08245"/>
    </source>
</evidence>
<dbReference type="Gene3D" id="3.40.50.720">
    <property type="entry name" value="NAD(P)-binding Rossmann-like Domain"/>
    <property type="match status" value="1"/>
</dbReference>
<dbReference type="GO" id="GO:0009252">
    <property type="term" value="P:peptidoglycan biosynthetic process"/>
    <property type="evidence" value="ECO:0007669"/>
    <property type="project" value="UniProtKB-UniRule"/>
</dbReference>
<sequence length="473" mass="50432">MIYPDLELQIPDELGRVHFVGIGGSGMSGIARMMHQAGVAVTGSDRSANYSTDALVELGIPVAIGHDAANVGEADTLVVTGALWTDNPEYQRALASGLPVLHRSQALAWLARSARVVSVAGAHGKTTSTGMVVTGLLGAGADPSFVNGGVIESLGVSSGTGSDDLFVIEADESDKSFLLYDTAVALITNVDPEHLDFYGSREAFMQAFVDFARGAREQIVISADDPGALEVLAALREQGGHAPVRTFGEAEHADVRIVEVDDSGPVRFAVEIDGERYDAQLSVYGRHNAVNAVGALAVLTGLGFEADAALQAIAAFGGTKRRFEFHADVNGVRVYDDYAHHPTEVAALLDSARAVVGDGRLIAIHQPHLYSRTRLFHREFAEVLERGADHTVVLAVDGAREDPVPEVTGALVSDDFRDADRVAYVPEWEDAAAYLARFARPGDVMVTMSCGTVYRIIPQVVAALRDRFELEAR</sequence>
<organism evidence="18 19">
    <name type="scientific">Leucobacter chromiiresistens</name>
    <dbReference type="NCBI Taxonomy" id="1079994"/>
    <lineage>
        <taxon>Bacteria</taxon>
        <taxon>Bacillati</taxon>
        <taxon>Actinomycetota</taxon>
        <taxon>Actinomycetes</taxon>
        <taxon>Micrococcales</taxon>
        <taxon>Microbacteriaceae</taxon>
        <taxon>Leucobacter</taxon>
    </lineage>
</organism>
<dbReference type="InterPro" id="IPR000713">
    <property type="entry name" value="Mur_ligase_N"/>
</dbReference>
<dbReference type="Gene3D" id="3.90.190.20">
    <property type="entry name" value="Mur ligase, C-terminal domain"/>
    <property type="match status" value="1"/>
</dbReference>
<evidence type="ECO:0000256" key="1">
    <source>
        <dbReference type="ARBA" id="ARBA00004496"/>
    </source>
</evidence>
<keyword evidence="8 14" id="KW-0067">ATP-binding</keyword>
<keyword evidence="7 14" id="KW-0547">Nucleotide-binding</keyword>
<dbReference type="GO" id="GO:0071555">
    <property type="term" value="P:cell wall organization"/>
    <property type="evidence" value="ECO:0007669"/>
    <property type="project" value="UniProtKB-KW"/>
</dbReference>
<evidence type="ECO:0000256" key="2">
    <source>
        <dbReference type="ARBA" id="ARBA00004752"/>
    </source>
</evidence>
<accession>A0A147EQ35</accession>
<dbReference type="Pfam" id="PF02875">
    <property type="entry name" value="Mur_ligase_C"/>
    <property type="match status" value="1"/>
</dbReference>
<comment type="function">
    <text evidence="14">Cell wall formation.</text>
</comment>
<evidence type="ECO:0000256" key="6">
    <source>
        <dbReference type="ARBA" id="ARBA00022618"/>
    </source>
</evidence>
<dbReference type="Proteomes" id="UP000070810">
    <property type="component" value="Unassembled WGS sequence"/>
</dbReference>
<dbReference type="PANTHER" id="PTHR43445">
    <property type="entry name" value="UDP-N-ACETYLMURAMATE--L-ALANINE LIGASE-RELATED"/>
    <property type="match status" value="1"/>
</dbReference>
<evidence type="ECO:0000313" key="18">
    <source>
        <dbReference type="EMBL" id="KTR86624.1"/>
    </source>
</evidence>
<dbReference type="HAMAP" id="MF_00046">
    <property type="entry name" value="MurC"/>
    <property type="match status" value="1"/>
</dbReference>
<dbReference type="InterPro" id="IPR036615">
    <property type="entry name" value="Mur_ligase_C_dom_sf"/>
</dbReference>
<evidence type="ECO:0000256" key="14">
    <source>
        <dbReference type="HAMAP-Rule" id="MF_00046"/>
    </source>
</evidence>
<evidence type="ECO:0000256" key="9">
    <source>
        <dbReference type="ARBA" id="ARBA00022960"/>
    </source>
</evidence>
<keyword evidence="10 14" id="KW-0573">Peptidoglycan synthesis</keyword>
<dbReference type="GO" id="GO:0008360">
    <property type="term" value="P:regulation of cell shape"/>
    <property type="evidence" value="ECO:0007669"/>
    <property type="project" value="UniProtKB-KW"/>
</dbReference>
<dbReference type="EC" id="6.3.2.8" evidence="3 14"/>
<dbReference type="EMBL" id="LDRK01000018">
    <property type="protein sequence ID" value="KTR86624.1"/>
    <property type="molecule type" value="Genomic_DNA"/>
</dbReference>
<evidence type="ECO:0000256" key="13">
    <source>
        <dbReference type="ARBA" id="ARBA00047833"/>
    </source>
</evidence>
<dbReference type="SUPFAM" id="SSF51984">
    <property type="entry name" value="MurCD N-terminal domain"/>
    <property type="match status" value="1"/>
</dbReference>
<comment type="similarity">
    <text evidence="14">Belongs to the MurCDEF family.</text>
</comment>
<dbReference type="AlphaFoldDB" id="A0A147EQ35"/>
<dbReference type="OrthoDB" id="9804126at2"/>
<dbReference type="RefSeq" id="WP_058593360.1">
    <property type="nucleotide sequence ID" value="NZ_LDRK01000018.1"/>
</dbReference>
<dbReference type="InterPro" id="IPR013221">
    <property type="entry name" value="Mur_ligase_cen"/>
</dbReference>
<keyword evidence="5 14" id="KW-0436">Ligase</keyword>
<comment type="catalytic activity">
    <reaction evidence="13 14">
        <text>UDP-N-acetyl-alpha-D-muramate + L-alanine + ATP = UDP-N-acetyl-alpha-D-muramoyl-L-alanine + ADP + phosphate + H(+)</text>
        <dbReference type="Rhea" id="RHEA:23372"/>
        <dbReference type="ChEBI" id="CHEBI:15378"/>
        <dbReference type="ChEBI" id="CHEBI:30616"/>
        <dbReference type="ChEBI" id="CHEBI:43474"/>
        <dbReference type="ChEBI" id="CHEBI:57972"/>
        <dbReference type="ChEBI" id="CHEBI:70757"/>
        <dbReference type="ChEBI" id="CHEBI:83898"/>
        <dbReference type="ChEBI" id="CHEBI:456216"/>
        <dbReference type="EC" id="6.3.2.8"/>
    </reaction>
</comment>
<dbReference type="PATRIC" id="fig|1079994.3.peg.903"/>
<evidence type="ECO:0000256" key="12">
    <source>
        <dbReference type="ARBA" id="ARBA00023316"/>
    </source>
</evidence>
<dbReference type="PANTHER" id="PTHR43445:SF3">
    <property type="entry name" value="UDP-N-ACETYLMURAMATE--L-ALANINE LIGASE"/>
    <property type="match status" value="1"/>
</dbReference>
<keyword evidence="4 14" id="KW-0963">Cytoplasm</keyword>
<comment type="caution">
    <text evidence="18">The sequence shown here is derived from an EMBL/GenBank/DDBJ whole genome shotgun (WGS) entry which is preliminary data.</text>
</comment>
<dbReference type="NCBIfam" id="TIGR01082">
    <property type="entry name" value="murC"/>
    <property type="match status" value="1"/>
</dbReference>
<feature type="binding site" evidence="14">
    <location>
        <begin position="121"/>
        <end position="127"/>
    </location>
    <ligand>
        <name>ATP</name>
        <dbReference type="ChEBI" id="CHEBI:30616"/>
    </ligand>
</feature>
<reference evidence="18 19" key="1">
    <citation type="journal article" date="2016" name="Front. Microbiol.">
        <title>Genomic Resource of Rice Seed Associated Bacteria.</title>
        <authorList>
            <person name="Midha S."/>
            <person name="Bansal K."/>
            <person name="Sharma S."/>
            <person name="Kumar N."/>
            <person name="Patil P.P."/>
            <person name="Chaudhry V."/>
            <person name="Patil P.B."/>
        </authorList>
    </citation>
    <scope>NUCLEOTIDE SEQUENCE [LARGE SCALE GENOMIC DNA]</scope>
    <source>
        <strain evidence="18 19">NS354</strain>
    </source>
</reference>
<name>A0A147EQ35_9MICO</name>
<dbReference type="InterPro" id="IPR005758">
    <property type="entry name" value="UDP-N-AcMur_Ala_ligase_MurC"/>
</dbReference>
<keyword evidence="11 14" id="KW-0131">Cell cycle</keyword>
<dbReference type="GO" id="GO:0051301">
    <property type="term" value="P:cell division"/>
    <property type="evidence" value="ECO:0007669"/>
    <property type="project" value="UniProtKB-KW"/>
</dbReference>
<dbReference type="GO" id="GO:0005737">
    <property type="term" value="C:cytoplasm"/>
    <property type="evidence" value="ECO:0007669"/>
    <property type="project" value="UniProtKB-SubCell"/>
</dbReference>
<comment type="pathway">
    <text evidence="2 14">Cell wall biogenesis; peptidoglycan biosynthesis.</text>
</comment>
<dbReference type="GO" id="GO:0008763">
    <property type="term" value="F:UDP-N-acetylmuramate-L-alanine ligase activity"/>
    <property type="evidence" value="ECO:0007669"/>
    <property type="project" value="UniProtKB-UniRule"/>
</dbReference>